<dbReference type="SUPFAM" id="SSF55821">
    <property type="entry name" value="YrdC/RibB"/>
    <property type="match status" value="1"/>
</dbReference>
<dbReference type="RefSeq" id="WP_050655148.1">
    <property type="nucleotide sequence ID" value="NZ_CP050124.1"/>
</dbReference>
<evidence type="ECO:0000256" key="6">
    <source>
        <dbReference type="ARBA" id="ARBA00022833"/>
    </source>
</evidence>
<dbReference type="PANTHER" id="PTHR42959">
    <property type="entry name" value="CARBAMOYLTRANSFERASE"/>
    <property type="match status" value="1"/>
</dbReference>
<dbReference type="NCBIfam" id="TIGR00143">
    <property type="entry name" value="hypF"/>
    <property type="match status" value="1"/>
</dbReference>
<dbReference type="InterPro" id="IPR055128">
    <property type="entry name" value="HypF_C_2"/>
</dbReference>
<dbReference type="UniPathway" id="UPA00335"/>
<comment type="catalytic activity">
    <reaction evidence="7">
        <text>C-terminal L-cysteinyl-[HypE protein] + carbamoyl phosphate + ATP + H2O = C-terminal S-carboxamide-L-cysteinyl-[HypE protein] + AMP + phosphate + diphosphate + H(+)</text>
        <dbReference type="Rhea" id="RHEA:55636"/>
        <dbReference type="Rhea" id="RHEA-COMP:14247"/>
        <dbReference type="Rhea" id="RHEA-COMP:14392"/>
        <dbReference type="ChEBI" id="CHEBI:15377"/>
        <dbReference type="ChEBI" id="CHEBI:15378"/>
        <dbReference type="ChEBI" id="CHEBI:30616"/>
        <dbReference type="ChEBI" id="CHEBI:33019"/>
        <dbReference type="ChEBI" id="CHEBI:43474"/>
        <dbReference type="ChEBI" id="CHEBI:58228"/>
        <dbReference type="ChEBI" id="CHEBI:76913"/>
        <dbReference type="ChEBI" id="CHEBI:139126"/>
        <dbReference type="ChEBI" id="CHEBI:456215"/>
    </reaction>
</comment>
<dbReference type="InterPro" id="IPR036046">
    <property type="entry name" value="Acylphosphatase-like_dom_sf"/>
</dbReference>
<dbReference type="GO" id="GO:0016874">
    <property type="term" value="F:ligase activity"/>
    <property type="evidence" value="ECO:0007669"/>
    <property type="project" value="UniProtKB-UniRule"/>
</dbReference>
<evidence type="ECO:0000256" key="7">
    <source>
        <dbReference type="ARBA" id="ARBA00048220"/>
    </source>
</evidence>
<dbReference type="GO" id="GO:0003725">
    <property type="term" value="F:double-stranded RNA binding"/>
    <property type="evidence" value="ECO:0007669"/>
    <property type="project" value="InterPro"/>
</dbReference>
<comment type="similarity">
    <text evidence="2 8">Belongs to the carbamoyltransferase HypF family.</text>
</comment>
<gene>
    <name evidence="10" type="ORF">G9444_2816</name>
</gene>
<accession>A0A6G9CTB0</accession>
<dbReference type="EMBL" id="CP050124">
    <property type="protein sequence ID" value="QIP40060.1"/>
    <property type="molecule type" value="Genomic_DNA"/>
</dbReference>
<dbReference type="GO" id="GO:0051604">
    <property type="term" value="P:protein maturation"/>
    <property type="evidence" value="ECO:0007669"/>
    <property type="project" value="TreeGrafter"/>
</dbReference>
<dbReference type="EC" id="6.2.-.-" evidence="8"/>
<dbReference type="InterPro" id="IPR051060">
    <property type="entry name" value="Carbamoyltrans_HypF-like"/>
</dbReference>
<dbReference type="AlphaFoldDB" id="A0A6G9CTB0"/>
<dbReference type="InterPro" id="IPR017945">
    <property type="entry name" value="DHBP_synth_RibB-like_a/b_dom"/>
</dbReference>
<keyword evidence="5" id="KW-0863">Zinc-finger</keyword>
<evidence type="ECO:0000256" key="5">
    <source>
        <dbReference type="ARBA" id="ARBA00022771"/>
    </source>
</evidence>
<dbReference type="Gene3D" id="3.90.870.50">
    <property type="match status" value="1"/>
</dbReference>
<feature type="active site" evidence="9">
    <location>
        <position position="19"/>
    </location>
</feature>
<dbReference type="PROSITE" id="PS51163">
    <property type="entry name" value="YRDC"/>
    <property type="match status" value="1"/>
</dbReference>
<dbReference type="InterPro" id="IPR006070">
    <property type="entry name" value="Sua5-like_dom"/>
</dbReference>
<dbReference type="InterPro" id="IPR004421">
    <property type="entry name" value="Carbamoyltransferase_HypF"/>
</dbReference>
<dbReference type="Pfam" id="PF01300">
    <property type="entry name" value="Sua5_yciO_yrdC"/>
    <property type="match status" value="1"/>
</dbReference>
<dbReference type="Pfam" id="PF00708">
    <property type="entry name" value="Acylphosphatase"/>
    <property type="match status" value="1"/>
</dbReference>
<dbReference type="Gene3D" id="3.30.110.120">
    <property type="match status" value="1"/>
</dbReference>
<dbReference type="InterPro" id="IPR017968">
    <property type="entry name" value="Acylphosphatase_CS"/>
</dbReference>
<sequence length="762" mass="81684">MKIACRVIVRGVVQGVGFRPFVHATATELGLSGSVGNSALGVVIDVEGDGETIDAFVARVRNRPPPLARVESVEREDSRPVGREGFRIVETDAGSVGRTLAPADVGICDDCLRELTDPSDRRYRHPFITCTNCGPRFTIIESLPYDRAATTMKRFPLCANCAAEYVDPADRRFHAQPIACPQCGPTLSFVEGDAPAVTGEGALLRARSLLRDGKILAVKGIGGFHLACDARDDRAVHELRERKHRASKPLAVMVRDVPEARELGVVGDAEADAMSSRERPIVLVAKASGYALSPLIAPGIPDIGIMLAYNPIQHLLLGLAGEEAGPAVLVMTSANIGGEPILYSDNDLERLGDLADGVLTHNRPILMPCDDSVMRIVGSGRQLLRRSRGYAPLPVTAPFDVPPTLAVGADLKNTFCLAEDGYVWPSQHIGDMGDLAVIDSFAASESHFESITGVVPHQIACDEHPRYRSSSWARSRSGDRPVRIVGHHHAHVASVMGENGRDGSEPVLGIAFDGTGYGADGAVWGGELLLATYKGYRRLAHLGYVLLPGGDAGVERPYRMALAHLWHAGLDWESDLAPVAACPPREQSVLLHQMETGFGCVDTSSMGRLFDAVSSLTGVRQRVDYEAQAAIELEGVSRGVDSAGSRYTFDWTQSDDDSWTADPRSVIRAVVRDLREKLPAEVIGARFHESVAHLVLEWAIRGRELAGVDEVVLTGGVFQNPLLLVRACALLSDAGFTPLTGLELPPNDGGLAYGQVLVGSSS</sequence>
<dbReference type="Gene3D" id="3.30.420.40">
    <property type="match status" value="1"/>
</dbReference>
<evidence type="ECO:0000256" key="1">
    <source>
        <dbReference type="ARBA" id="ARBA00004711"/>
    </source>
</evidence>
<comment type="pathway">
    <text evidence="1">Protein modification; [NiFe] hydrogenase maturation.</text>
</comment>
<protein>
    <recommendedName>
        <fullName evidence="8">Carbamoyltransferase</fullName>
        <ecNumber evidence="8">6.2.-.-</ecNumber>
    </recommendedName>
</protein>
<dbReference type="Pfam" id="PF22521">
    <property type="entry name" value="HypF_C_2"/>
    <property type="match status" value="1"/>
</dbReference>
<dbReference type="InterPro" id="IPR041440">
    <property type="entry name" value="HypF_C"/>
</dbReference>
<dbReference type="InterPro" id="IPR011125">
    <property type="entry name" value="Znf_HypF"/>
</dbReference>
<dbReference type="SUPFAM" id="SSF54975">
    <property type="entry name" value="Acylphosphatase/BLUF domain-like"/>
    <property type="match status" value="1"/>
</dbReference>
<dbReference type="Pfam" id="PF07503">
    <property type="entry name" value="zf-HYPF"/>
    <property type="match status" value="2"/>
</dbReference>
<dbReference type="PROSITE" id="PS51160">
    <property type="entry name" value="ACYLPHOSPHATASE_3"/>
    <property type="match status" value="1"/>
</dbReference>
<dbReference type="Gene3D" id="3.30.420.360">
    <property type="match status" value="1"/>
</dbReference>
<dbReference type="PANTHER" id="PTHR42959:SF1">
    <property type="entry name" value="CARBAMOYLTRANSFERASE HYPF"/>
    <property type="match status" value="1"/>
</dbReference>
<comment type="catalytic activity">
    <reaction evidence="9">
        <text>an acyl phosphate + H2O = a carboxylate + phosphate + H(+)</text>
        <dbReference type="Rhea" id="RHEA:14965"/>
        <dbReference type="ChEBI" id="CHEBI:15377"/>
        <dbReference type="ChEBI" id="CHEBI:15378"/>
        <dbReference type="ChEBI" id="CHEBI:29067"/>
        <dbReference type="ChEBI" id="CHEBI:43474"/>
        <dbReference type="ChEBI" id="CHEBI:59918"/>
        <dbReference type="EC" id="3.6.1.7"/>
    </reaction>
</comment>
<evidence type="ECO:0000313" key="10">
    <source>
        <dbReference type="EMBL" id="QIP40060.1"/>
    </source>
</evidence>
<name>A0A6G9CTB0_RHOER</name>
<keyword evidence="9" id="KW-0378">Hydrolase</keyword>
<dbReference type="InterPro" id="IPR001792">
    <property type="entry name" value="Acylphosphatase-like_dom"/>
</dbReference>
<organism evidence="10 11">
    <name type="scientific">Rhodococcus erythropolis</name>
    <name type="common">Arthrobacter picolinophilus</name>
    <dbReference type="NCBI Taxonomy" id="1833"/>
    <lineage>
        <taxon>Bacteria</taxon>
        <taxon>Bacillati</taxon>
        <taxon>Actinomycetota</taxon>
        <taxon>Actinomycetes</taxon>
        <taxon>Mycobacteriales</taxon>
        <taxon>Nocardiaceae</taxon>
        <taxon>Rhodococcus</taxon>
        <taxon>Rhodococcus erythropolis group</taxon>
    </lineage>
</organism>
<reference evidence="10 11" key="1">
    <citation type="submission" date="2020-03" db="EMBL/GenBank/DDBJ databases">
        <title>Screen low temperature-resistant strains for efficient degradation of petroleum hydrocarbons under the low temperature.</title>
        <authorList>
            <person name="Wang Y."/>
            <person name="Chen J."/>
        </authorList>
    </citation>
    <scope>NUCLEOTIDE SEQUENCE [LARGE SCALE GENOMIC DNA]</scope>
    <source>
        <strain evidence="10 11">KB1</strain>
    </source>
</reference>
<dbReference type="GeneID" id="64140502"/>
<feature type="active site" evidence="9">
    <location>
        <position position="37"/>
    </location>
</feature>
<evidence type="ECO:0000256" key="2">
    <source>
        <dbReference type="ARBA" id="ARBA00008097"/>
    </source>
</evidence>
<proteinExistence type="inferred from homology"/>
<dbReference type="GO" id="GO:0008270">
    <property type="term" value="F:zinc ion binding"/>
    <property type="evidence" value="ECO:0007669"/>
    <property type="project" value="UniProtKB-KW"/>
</dbReference>
<dbReference type="PIRSF" id="PIRSF006256">
    <property type="entry name" value="CMPcnvr_hdrg_mat"/>
    <property type="match status" value="1"/>
</dbReference>
<keyword evidence="3" id="KW-0436">Ligase</keyword>
<dbReference type="Proteomes" id="UP000502345">
    <property type="component" value="Chromosome"/>
</dbReference>
<evidence type="ECO:0000256" key="9">
    <source>
        <dbReference type="PROSITE-ProRule" id="PRU00520"/>
    </source>
</evidence>
<keyword evidence="4" id="KW-0479">Metal-binding</keyword>
<keyword evidence="10" id="KW-0808">Transferase</keyword>
<dbReference type="PROSITE" id="PS00150">
    <property type="entry name" value="ACYLPHOSPHATASE_1"/>
    <property type="match status" value="1"/>
</dbReference>
<evidence type="ECO:0000256" key="4">
    <source>
        <dbReference type="ARBA" id="ARBA00022723"/>
    </source>
</evidence>
<evidence type="ECO:0000313" key="11">
    <source>
        <dbReference type="Proteomes" id="UP000502345"/>
    </source>
</evidence>
<keyword evidence="6" id="KW-0862">Zinc</keyword>
<evidence type="ECO:0000256" key="3">
    <source>
        <dbReference type="ARBA" id="ARBA00022598"/>
    </source>
</evidence>
<dbReference type="Pfam" id="PF17788">
    <property type="entry name" value="HypF_C"/>
    <property type="match status" value="1"/>
</dbReference>
<evidence type="ECO:0000256" key="8">
    <source>
        <dbReference type="PIRNR" id="PIRNR006256"/>
    </source>
</evidence>
<dbReference type="GO" id="GO:0003998">
    <property type="term" value="F:acylphosphatase activity"/>
    <property type="evidence" value="ECO:0007669"/>
    <property type="project" value="UniProtKB-EC"/>
</dbReference>
<dbReference type="GO" id="GO:0016743">
    <property type="term" value="F:carboxyl- or carbamoyltransferase activity"/>
    <property type="evidence" value="ECO:0007669"/>
    <property type="project" value="UniProtKB-UniRule"/>
</dbReference>